<dbReference type="Proteomes" id="UP000035009">
    <property type="component" value="Unassembled WGS sequence"/>
</dbReference>
<evidence type="ECO:0000259" key="5">
    <source>
        <dbReference type="PROSITE" id="PS50949"/>
    </source>
</evidence>
<dbReference type="SUPFAM" id="SSF48008">
    <property type="entry name" value="GntR ligand-binding domain-like"/>
    <property type="match status" value="1"/>
</dbReference>
<keyword evidence="1" id="KW-0805">Transcription regulation</keyword>
<feature type="coiled-coil region" evidence="4">
    <location>
        <begin position="102"/>
        <end position="129"/>
    </location>
</feature>
<evidence type="ECO:0000256" key="1">
    <source>
        <dbReference type="ARBA" id="ARBA00023015"/>
    </source>
</evidence>
<dbReference type="InterPro" id="IPR036388">
    <property type="entry name" value="WH-like_DNA-bd_sf"/>
</dbReference>
<evidence type="ECO:0000256" key="3">
    <source>
        <dbReference type="ARBA" id="ARBA00023163"/>
    </source>
</evidence>
<dbReference type="RefSeq" id="WP_008380382.1">
    <property type="nucleotide sequence ID" value="NZ_BAOP01000025.1"/>
</dbReference>
<dbReference type="Pfam" id="PF00392">
    <property type="entry name" value="GntR"/>
    <property type="match status" value="1"/>
</dbReference>
<dbReference type="Pfam" id="PF07729">
    <property type="entry name" value="FCD"/>
    <property type="match status" value="1"/>
</dbReference>
<keyword evidence="4" id="KW-0175">Coiled coil</keyword>
<evidence type="ECO:0000313" key="6">
    <source>
        <dbReference type="EMBL" id="GAC80985.1"/>
    </source>
</evidence>
<dbReference type="AlphaFoldDB" id="M3UMA6"/>
<dbReference type="eggNOG" id="COG1802">
    <property type="taxonomic scope" value="Bacteria"/>
</dbReference>
<dbReference type="SMART" id="SM00345">
    <property type="entry name" value="HTH_GNTR"/>
    <property type="match status" value="1"/>
</dbReference>
<dbReference type="InterPro" id="IPR011711">
    <property type="entry name" value="GntR_C"/>
</dbReference>
<dbReference type="PROSITE" id="PS50949">
    <property type="entry name" value="HTH_GNTR"/>
    <property type="match status" value="1"/>
</dbReference>
<dbReference type="PANTHER" id="PTHR43537">
    <property type="entry name" value="TRANSCRIPTIONAL REGULATOR, GNTR FAMILY"/>
    <property type="match status" value="1"/>
</dbReference>
<dbReference type="SUPFAM" id="SSF46785">
    <property type="entry name" value="Winged helix' DNA-binding domain"/>
    <property type="match status" value="1"/>
</dbReference>
<evidence type="ECO:0000313" key="7">
    <source>
        <dbReference type="Proteomes" id="UP000035009"/>
    </source>
</evidence>
<dbReference type="InterPro" id="IPR000524">
    <property type="entry name" value="Tscrpt_reg_HTH_GntR"/>
</dbReference>
<gene>
    <name evidence="6" type="ORF">GM1_025_00320</name>
</gene>
<feature type="domain" description="HTH gntR-type" evidence="5">
    <location>
        <begin position="14"/>
        <end position="81"/>
    </location>
</feature>
<dbReference type="Gene3D" id="1.10.10.10">
    <property type="entry name" value="Winged helix-like DNA-binding domain superfamily/Winged helix DNA-binding domain"/>
    <property type="match status" value="1"/>
</dbReference>
<name>M3UMA6_GORML</name>
<dbReference type="GO" id="GO:0003677">
    <property type="term" value="F:DNA binding"/>
    <property type="evidence" value="ECO:0007669"/>
    <property type="project" value="UniProtKB-KW"/>
</dbReference>
<dbReference type="OrthoDB" id="3864082at2"/>
<comment type="caution">
    <text evidence="6">The sequence shown here is derived from an EMBL/GenBank/DDBJ whole genome shotgun (WGS) entry which is preliminary data.</text>
</comment>
<organism evidence="6 7">
    <name type="scientific">Gordonia malaquae NBRC 108250</name>
    <dbReference type="NCBI Taxonomy" id="1223542"/>
    <lineage>
        <taxon>Bacteria</taxon>
        <taxon>Bacillati</taxon>
        <taxon>Actinomycetota</taxon>
        <taxon>Actinomycetes</taxon>
        <taxon>Mycobacteriales</taxon>
        <taxon>Gordoniaceae</taxon>
        <taxon>Gordonia</taxon>
    </lineage>
</organism>
<sequence length="228" mass="25240">MTASVRGAAGVRKQQLSEDVAVYVRELILSGQVKPGTFLRTEHLAEAIGVSNTPVREGLHMVAGDGFVKLVPRRGFVVAEVTRRDVRDMFWIQASLAGELARRAAQEISEEKLAELDELLAEYMRAAERDDSDTVVELGHQFHRLVNLSADSPRMTLMLGSLVKQLPNRFYHDIEGHDEDSLEAHPKILAALHARDGDTAAAVMQDHIMSGADELVAFLEQQGMWDEA</sequence>
<dbReference type="EMBL" id="BAOP01000025">
    <property type="protein sequence ID" value="GAC80985.1"/>
    <property type="molecule type" value="Genomic_DNA"/>
</dbReference>
<keyword evidence="7" id="KW-1185">Reference proteome</keyword>
<evidence type="ECO:0000256" key="2">
    <source>
        <dbReference type="ARBA" id="ARBA00023125"/>
    </source>
</evidence>
<dbReference type="STRING" id="410332.SAMN04488550_4435"/>
<dbReference type="Gene3D" id="1.20.120.530">
    <property type="entry name" value="GntR ligand-binding domain-like"/>
    <property type="match status" value="1"/>
</dbReference>
<dbReference type="InterPro" id="IPR008920">
    <property type="entry name" value="TF_FadR/GntR_C"/>
</dbReference>
<evidence type="ECO:0000256" key="4">
    <source>
        <dbReference type="SAM" id="Coils"/>
    </source>
</evidence>
<dbReference type="GO" id="GO:0003700">
    <property type="term" value="F:DNA-binding transcription factor activity"/>
    <property type="evidence" value="ECO:0007669"/>
    <property type="project" value="InterPro"/>
</dbReference>
<dbReference type="SMART" id="SM00895">
    <property type="entry name" value="FCD"/>
    <property type="match status" value="1"/>
</dbReference>
<protein>
    <submittedName>
        <fullName evidence="6">Putative GntR family transcriptional regulator</fullName>
    </submittedName>
</protein>
<dbReference type="PANTHER" id="PTHR43537:SF24">
    <property type="entry name" value="GLUCONATE OPERON TRANSCRIPTIONAL REPRESSOR"/>
    <property type="match status" value="1"/>
</dbReference>
<reference evidence="6 7" key="1">
    <citation type="submission" date="2013-02" db="EMBL/GenBank/DDBJ databases">
        <title>Whole genome shotgun sequence of Gordonia malaquae NBRC 108250.</title>
        <authorList>
            <person name="Yoshida I."/>
            <person name="Hosoyama A."/>
            <person name="Tsuchikane K."/>
            <person name="Ando Y."/>
            <person name="Baba S."/>
            <person name="Ohji S."/>
            <person name="Hamada M."/>
            <person name="Tamura T."/>
            <person name="Yamazoe A."/>
            <person name="Yamazaki S."/>
            <person name="Fujita N."/>
        </authorList>
    </citation>
    <scope>NUCLEOTIDE SEQUENCE [LARGE SCALE GENOMIC DNA]</scope>
    <source>
        <strain evidence="6 7">NBRC 108250</strain>
    </source>
</reference>
<keyword evidence="2" id="KW-0238">DNA-binding</keyword>
<dbReference type="InterPro" id="IPR036390">
    <property type="entry name" value="WH_DNA-bd_sf"/>
</dbReference>
<keyword evidence="3" id="KW-0804">Transcription</keyword>
<proteinExistence type="predicted"/>
<accession>M3UMA6</accession>